<evidence type="ECO:0000313" key="2">
    <source>
        <dbReference type="EMBL" id="SDH25425.1"/>
    </source>
</evidence>
<dbReference type="AlphaFoldDB" id="A0A1G8AWP8"/>
<dbReference type="STRING" id="370764.SAMN04489810_2516"/>
<gene>
    <name evidence="2" type="ORF">SAMN04489810_2516</name>
</gene>
<evidence type="ECO:0000256" key="1">
    <source>
        <dbReference type="SAM" id="MobiDB-lite"/>
    </source>
</evidence>
<proteinExistence type="predicted"/>
<dbReference type="RefSeq" id="WP_091490761.1">
    <property type="nucleotide sequence ID" value="NZ_LT629692.1"/>
</dbReference>
<dbReference type="EMBL" id="LT629692">
    <property type="protein sequence ID" value="SDH25425.1"/>
    <property type="molecule type" value="Genomic_DNA"/>
</dbReference>
<feature type="region of interest" description="Disordered" evidence="1">
    <location>
        <begin position="302"/>
        <end position="337"/>
    </location>
</feature>
<dbReference type="OrthoDB" id="5081882at2"/>
<keyword evidence="3" id="KW-1185">Reference proteome</keyword>
<protein>
    <submittedName>
        <fullName evidence="2">Uncharacterized protein</fullName>
    </submittedName>
</protein>
<reference evidence="2 3" key="1">
    <citation type="submission" date="2016-10" db="EMBL/GenBank/DDBJ databases">
        <authorList>
            <person name="de Groot N.N."/>
        </authorList>
    </citation>
    <scope>NUCLEOTIDE SEQUENCE [LARGE SCALE GENOMIC DNA]</scope>
    <source>
        <strain evidence="2 3">DSM 23142</strain>
    </source>
</reference>
<dbReference type="Proteomes" id="UP000199009">
    <property type="component" value="Chromosome I"/>
</dbReference>
<accession>A0A1G8AWP8</accession>
<sequence length="438" mass="45439">MNSDDGRRSGYRVIRRVAGAAESPWPGLLVATADQTTGVIVDAAALSSDWVGWKASESGHVVRPLDVIRKTAGHDLLLPVMPERVADFLARRRRGGSALTPGEAVNLAVSLLRGATEALAVCEPGDLRGAWWLTDAGRPMLAVEASDERAVEATAALLNSIADAVPVLADAVAQAVDALATDALGREADRLEAGFFAAENPRPLGTTVFGSRAARSVAAYREDPALPVEPAPRAHWATGLARHVDAEWADIVSRATTSAWRALRSKRPGGRRTPWIAAAAVAAVVLVGGLLWPTGGDGPATADGASIVPSPTAADSATAVDDPATGTSKGESSAAPVPEVSDAADLVAVTDRLLVRRSGCGADAACLADVQESPDRTLAPGTIDLSAAERTLTLLDEFGGVAVLRADAVEPASPPQLVVVVRIEERWLLRDVHDVAQQ</sequence>
<name>A0A1G8AWP8_9MICO</name>
<organism evidence="2 3">
    <name type="scientific">Microbacterium pygmaeum</name>
    <dbReference type="NCBI Taxonomy" id="370764"/>
    <lineage>
        <taxon>Bacteria</taxon>
        <taxon>Bacillati</taxon>
        <taxon>Actinomycetota</taxon>
        <taxon>Actinomycetes</taxon>
        <taxon>Micrococcales</taxon>
        <taxon>Microbacteriaceae</taxon>
        <taxon>Microbacterium</taxon>
    </lineage>
</organism>
<evidence type="ECO:0000313" key="3">
    <source>
        <dbReference type="Proteomes" id="UP000199009"/>
    </source>
</evidence>